<dbReference type="Proteomes" id="UP000005234">
    <property type="component" value="Chromosome"/>
</dbReference>
<dbReference type="RefSeq" id="WP_014401734.1">
    <property type="nucleotide sequence ID" value="NC_017033.1"/>
</dbReference>
<dbReference type="InterPro" id="IPR045929">
    <property type="entry name" value="DUF6348"/>
</dbReference>
<keyword evidence="2" id="KW-1185">Reference proteome</keyword>
<organism evidence="1 2">
    <name type="scientific">Frateuria aurantia (strain ATCC 33424 / DSM 6220 / KCTC 2777 / LMG 1558 / NBRC 3245 / NCIMB 13370)</name>
    <name type="common">Acetobacter aurantius</name>
    <dbReference type="NCBI Taxonomy" id="767434"/>
    <lineage>
        <taxon>Bacteria</taxon>
        <taxon>Pseudomonadati</taxon>
        <taxon>Pseudomonadota</taxon>
        <taxon>Gammaproteobacteria</taxon>
        <taxon>Lysobacterales</taxon>
        <taxon>Rhodanobacteraceae</taxon>
        <taxon>Frateuria</taxon>
    </lineage>
</organism>
<accession>H8L1K0</accession>
<name>H8L1K0_FRAAD</name>
<sequence length="211" mass="23698">MKQEALQRELLRLFEAHGVELEADEEWLVTEGEFPAVSAQWQEPSAGGPGWLDIDVVLSEDRQIEVSFPGHAAGEGGVREALQAFEAEALHVLLASCWYVTDDRRIQVQSWDLGLRQWDVFAGRPVPSPADMTIPEGWLTALGDAMRQESPGAELHWLQIFQRRDETGQLTREVLLDNESWARGEKALAALAWPTSAYSLRAFLALDVRDY</sequence>
<dbReference type="eggNOG" id="ENOG50322AE">
    <property type="taxonomic scope" value="Bacteria"/>
</dbReference>
<evidence type="ECO:0000313" key="2">
    <source>
        <dbReference type="Proteomes" id="UP000005234"/>
    </source>
</evidence>
<dbReference type="OrthoDB" id="9155428at2"/>
<dbReference type="Pfam" id="PF19875">
    <property type="entry name" value="DUF6348"/>
    <property type="match status" value="1"/>
</dbReference>
<dbReference type="KEGG" id="fau:Fraau_0231"/>
<proteinExistence type="predicted"/>
<gene>
    <name evidence="1" type="ordered locus">Fraau_0231</name>
</gene>
<protein>
    <submittedName>
        <fullName evidence="1">Uncharacterized protein</fullName>
    </submittedName>
</protein>
<dbReference type="EMBL" id="CP003350">
    <property type="protein sequence ID" value="AFC84728.1"/>
    <property type="molecule type" value="Genomic_DNA"/>
</dbReference>
<reference evidence="1" key="1">
    <citation type="submission" date="2012-02" db="EMBL/GenBank/DDBJ databases">
        <title>The complete genome of Frateuria aurantia DSM 6220.</title>
        <authorList>
            <consortium name="US DOE Joint Genome Institute (JGI-PGF)"/>
            <person name="Lucas S."/>
            <person name="Copeland A."/>
            <person name="Lapidus A."/>
            <person name="Glavina del Rio T."/>
            <person name="Dalin E."/>
            <person name="Tice H."/>
            <person name="Bruce D."/>
            <person name="Goodwin L."/>
            <person name="Pitluck S."/>
            <person name="Peters L."/>
            <person name="Ovchinnikova G."/>
            <person name="Teshima H."/>
            <person name="Kyrpides N."/>
            <person name="Mavromatis K."/>
            <person name="Ivanova N."/>
            <person name="Brettin T."/>
            <person name="Detter J.C."/>
            <person name="Han C."/>
            <person name="Larimer F."/>
            <person name="Land M."/>
            <person name="Hauser L."/>
            <person name="Markowitz V."/>
            <person name="Cheng J.-F."/>
            <person name="Hugenholtz P."/>
            <person name="Woyke T."/>
            <person name="Wu D."/>
            <person name="Brambilla E."/>
            <person name="Klenk H.-P."/>
            <person name="Eisen J.A."/>
        </authorList>
    </citation>
    <scope>NUCLEOTIDE SEQUENCE</scope>
    <source>
        <strain evidence="1">DSM 6220</strain>
    </source>
</reference>
<dbReference type="AlphaFoldDB" id="H8L1K0"/>
<dbReference type="HOGENOM" id="CLU_105842_0_0_6"/>
<evidence type="ECO:0000313" key="1">
    <source>
        <dbReference type="EMBL" id="AFC84728.1"/>
    </source>
</evidence>